<dbReference type="Gene3D" id="2.130.10.10">
    <property type="entry name" value="YVTN repeat-like/Quinoprotein amine dehydrogenase"/>
    <property type="match status" value="1"/>
</dbReference>
<keyword evidence="2" id="KW-1185">Reference proteome</keyword>
<sequence length="229" mass="25434">MATFTGQLLITTDNEIRFSIEAHQLAVTSLEWLSPTSIISASLDGTVVMHLLKANSLERQCSLTIRVSDLPRKIRKSNASSRPTGITSLCVIDDTVLVASETGAIWSVGLPDLTRLMTIACEMEGIERLMYCSPYLLVITPSAKAKLLTQDGQRVRVLEWGLQMACCEPTGGLLFCGNNEEIICCDIRNDAQQSTHYNIPTIMFAIDNEKQLINVDQTFNVNIYKLIYE</sequence>
<reference evidence="3" key="1">
    <citation type="submission" date="2017-02" db="UniProtKB">
        <authorList>
            <consortium name="WormBaseParasite"/>
        </authorList>
    </citation>
    <scope>IDENTIFICATION</scope>
</reference>
<evidence type="ECO:0000313" key="2">
    <source>
        <dbReference type="Proteomes" id="UP000267096"/>
    </source>
</evidence>
<evidence type="ECO:0000313" key="1">
    <source>
        <dbReference type="EMBL" id="VDK55678.1"/>
    </source>
</evidence>
<dbReference type="Proteomes" id="UP000267096">
    <property type="component" value="Unassembled WGS sequence"/>
</dbReference>
<dbReference type="SUPFAM" id="SSF50978">
    <property type="entry name" value="WD40 repeat-like"/>
    <property type="match status" value="1"/>
</dbReference>
<dbReference type="AlphaFoldDB" id="A0A0M3K5I2"/>
<gene>
    <name evidence="1" type="ORF">ASIM_LOCUS15629</name>
</gene>
<dbReference type="InterPro" id="IPR015943">
    <property type="entry name" value="WD40/YVTN_repeat-like_dom_sf"/>
</dbReference>
<organism evidence="3">
    <name type="scientific">Anisakis simplex</name>
    <name type="common">Herring worm</name>
    <dbReference type="NCBI Taxonomy" id="6269"/>
    <lineage>
        <taxon>Eukaryota</taxon>
        <taxon>Metazoa</taxon>
        <taxon>Ecdysozoa</taxon>
        <taxon>Nematoda</taxon>
        <taxon>Chromadorea</taxon>
        <taxon>Rhabditida</taxon>
        <taxon>Spirurina</taxon>
        <taxon>Ascaridomorpha</taxon>
        <taxon>Ascaridoidea</taxon>
        <taxon>Anisakidae</taxon>
        <taxon>Anisakis</taxon>
        <taxon>Anisakis simplex complex</taxon>
    </lineage>
</organism>
<reference evidence="1 2" key="2">
    <citation type="submission" date="2018-11" db="EMBL/GenBank/DDBJ databases">
        <authorList>
            <consortium name="Pathogen Informatics"/>
        </authorList>
    </citation>
    <scope>NUCLEOTIDE SEQUENCE [LARGE SCALE GENOMIC DNA]</scope>
</reference>
<name>A0A0M3K5I2_ANISI</name>
<proteinExistence type="predicted"/>
<protein>
    <submittedName>
        <fullName evidence="3">WD_REPEATS_REGION domain-containing protein</fullName>
    </submittedName>
</protein>
<dbReference type="OrthoDB" id="5846296at2759"/>
<evidence type="ECO:0000313" key="3">
    <source>
        <dbReference type="WBParaSite" id="ASIM_0001622301-mRNA-1"/>
    </source>
</evidence>
<dbReference type="EMBL" id="UYRR01032449">
    <property type="protein sequence ID" value="VDK55678.1"/>
    <property type="molecule type" value="Genomic_DNA"/>
</dbReference>
<accession>A0A0M3K5I2</accession>
<dbReference type="InterPro" id="IPR036322">
    <property type="entry name" value="WD40_repeat_dom_sf"/>
</dbReference>
<dbReference type="WBParaSite" id="ASIM_0001622301-mRNA-1">
    <property type="protein sequence ID" value="ASIM_0001622301-mRNA-1"/>
    <property type="gene ID" value="ASIM_0001622301"/>
</dbReference>